<dbReference type="Pfam" id="PF14093">
    <property type="entry name" value="DUF4271"/>
    <property type="match status" value="1"/>
</dbReference>
<reference evidence="3" key="1">
    <citation type="submission" date="2017-09" db="EMBL/GenBank/DDBJ databases">
        <authorList>
            <person name="Varghese N."/>
            <person name="Submissions S."/>
        </authorList>
    </citation>
    <scope>NUCLEOTIDE SEQUENCE [LARGE SCALE GENOMIC DNA]</scope>
    <source>
        <strain evidence="3">DSM 25885</strain>
    </source>
</reference>
<gene>
    <name evidence="2" type="ORF">SAMN06265377_0279</name>
</gene>
<evidence type="ECO:0008006" key="4">
    <source>
        <dbReference type="Google" id="ProtNLM"/>
    </source>
</evidence>
<feature type="transmembrane region" description="Helical" evidence="1">
    <location>
        <begin position="94"/>
        <end position="117"/>
    </location>
</feature>
<dbReference type="InterPro" id="IPR025367">
    <property type="entry name" value="DUF4271"/>
</dbReference>
<dbReference type="OrthoDB" id="1438590at2"/>
<feature type="transmembrane region" description="Helical" evidence="1">
    <location>
        <begin position="13"/>
        <end position="32"/>
    </location>
</feature>
<proteinExistence type="predicted"/>
<dbReference type="EMBL" id="OBEH01000001">
    <property type="protein sequence ID" value="SNY94619.1"/>
    <property type="molecule type" value="Genomic_DNA"/>
</dbReference>
<keyword evidence="1" id="KW-0812">Transmembrane</keyword>
<protein>
    <recommendedName>
        <fullName evidence="4">DUF4271 domain-containing protein</fullName>
    </recommendedName>
</protein>
<feature type="transmembrane region" description="Helical" evidence="1">
    <location>
        <begin position="61"/>
        <end position="82"/>
    </location>
</feature>
<feature type="transmembrane region" description="Helical" evidence="1">
    <location>
        <begin position="138"/>
        <end position="156"/>
    </location>
</feature>
<dbReference type="AlphaFoldDB" id="A0A285MBV6"/>
<dbReference type="Proteomes" id="UP000219048">
    <property type="component" value="Unassembled WGS sequence"/>
</dbReference>
<accession>A0A285MBV6</accession>
<name>A0A285MBV6_9FLAO</name>
<organism evidence="2 3">
    <name type="scientific">Flagellimonas pacifica</name>
    <dbReference type="NCBI Taxonomy" id="1247520"/>
    <lineage>
        <taxon>Bacteria</taxon>
        <taxon>Pseudomonadati</taxon>
        <taxon>Bacteroidota</taxon>
        <taxon>Flavobacteriia</taxon>
        <taxon>Flavobacteriales</taxon>
        <taxon>Flavobacteriaceae</taxon>
        <taxon>Flagellimonas</taxon>
    </lineage>
</organism>
<sequence length="218" mass="25448">MNPIYKAVESLDWITIVLFFSMVVLALGKYLFQSRFWNFMILPFNNRYVVLYNKKGQLLNWFHILLTIFQLVNLSLFVFLLQKDLFNLSSQSPVQYFFTIMGVLVLFQIIKVLLQFTKGFVFNTMELVSELSFSKITYLNYSSLIMFISNIVLVYIFKDSKIVLYTALILIVSINLIGVAKLLKNHQKAIISYFLYFILYLCALEIAPLVIVGSYLKD</sequence>
<dbReference type="RefSeq" id="WP_097043934.1">
    <property type="nucleotide sequence ID" value="NZ_OBEH01000001.1"/>
</dbReference>
<feature type="transmembrane region" description="Helical" evidence="1">
    <location>
        <begin position="162"/>
        <end position="183"/>
    </location>
</feature>
<feature type="transmembrane region" description="Helical" evidence="1">
    <location>
        <begin position="195"/>
        <end position="216"/>
    </location>
</feature>
<keyword evidence="1" id="KW-1133">Transmembrane helix</keyword>
<keyword evidence="1" id="KW-0472">Membrane</keyword>
<keyword evidence="3" id="KW-1185">Reference proteome</keyword>
<evidence type="ECO:0000256" key="1">
    <source>
        <dbReference type="SAM" id="Phobius"/>
    </source>
</evidence>
<evidence type="ECO:0000313" key="3">
    <source>
        <dbReference type="Proteomes" id="UP000219048"/>
    </source>
</evidence>
<evidence type="ECO:0000313" key="2">
    <source>
        <dbReference type="EMBL" id="SNY94619.1"/>
    </source>
</evidence>